<accession>A0A8J6HRE1</accession>
<evidence type="ECO:0000313" key="8">
    <source>
        <dbReference type="EMBL" id="KAH0819272.1"/>
    </source>
</evidence>
<organism evidence="8 9">
    <name type="scientific">Tenebrio molitor</name>
    <name type="common">Yellow mealworm beetle</name>
    <dbReference type="NCBI Taxonomy" id="7067"/>
    <lineage>
        <taxon>Eukaryota</taxon>
        <taxon>Metazoa</taxon>
        <taxon>Ecdysozoa</taxon>
        <taxon>Arthropoda</taxon>
        <taxon>Hexapoda</taxon>
        <taxon>Insecta</taxon>
        <taxon>Pterygota</taxon>
        <taxon>Neoptera</taxon>
        <taxon>Endopterygota</taxon>
        <taxon>Coleoptera</taxon>
        <taxon>Polyphaga</taxon>
        <taxon>Cucujiformia</taxon>
        <taxon>Tenebrionidae</taxon>
        <taxon>Tenebrio</taxon>
    </lineage>
</organism>
<feature type="region of interest" description="Disordered" evidence="7">
    <location>
        <begin position="57"/>
        <end position="112"/>
    </location>
</feature>
<evidence type="ECO:0000256" key="3">
    <source>
        <dbReference type="ARBA" id="ARBA00023239"/>
    </source>
</evidence>
<dbReference type="Proteomes" id="UP000719412">
    <property type="component" value="Unassembled WGS sequence"/>
</dbReference>
<reference evidence="8" key="2">
    <citation type="submission" date="2021-08" db="EMBL/GenBank/DDBJ databases">
        <authorList>
            <person name="Eriksson T."/>
        </authorList>
    </citation>
    <scope>NUCLEOTIDE SEQUENCE</scope>
    <source>
        <strain evidence="8">Stoneville</strain>
        <tissue evidence="8">Whole head</tissue>
    </source>
</reference>
<name>A0A8J6HRE1_TENMO</name>
<sequence>MQNQTTNEVVIEALLKDARRFKSKWELHSNEPTRSKPNVIFLKRTLSNVVKLNEDRMRKPRKAESYERDLHISSKEEESDSKESSSCEKSSRSSRESSPRRRSRKSKHCSKSKYKSPESRIWKVDFPYDERVVGFIKGFQRRFYQHSVDHRGIPGKPGRVVTLIPGDETDQVYGIAYKINEHEQASVINHLDYREKGGYERTPTLFYPKDKNKTPFEIIIYVANNNNPQYAGPADVDSIANQIVKSVGPSGTNVEYIFNLAKAMRDIAPEVNDEHLFTIEKRVQNLLKFDTSQPASRSLN</sequence>
<feature type="compositionally biased region" description="Basic and acidic residues" evidence="7">
    <location>
        <begin position="57"/>
        <end position="99"/>
    </location>
</feature>
<feature type="compositionally biased region" description="Basic residues" evidence="7">
    <location>
        <begin position="100"/>
        <end position="112"/>
    </location>
</feature>
<dbReference type="InterPro" id="IPR013024">
    <property type="entry name" value="GGCT-like"/>
</dbReference>
<comment type="caution">
    <text evidence="8">The sequence shown here is derived from an EMBL/GenBank/DDBJ whole genome shotgun (WGS) entry which is preliminary data.</text>
</comment>
<evidence type="ECO:0000256" key="6">
    <source>
        <dbReference type="ARBA" id="ARBA00048073"/>
    </source>
</evidence>
<dbReference type="Gene3D" id="3.10.490.10">
    <property type="entry name" value="Gamma-glutamyl cyclotransferase-like"/>
    <property type="match status" value="1"/>
</dbReference>
<dbReference type="EC" id="4.3.2.7" evidence="2"/>
<comment type="catalytic activity">
    <reaction evidence="6">
        <text>glutathione = L-cysteinylglycine + 5-oxo-L-proline</text>
        <dbReference type="Rhea" id="RHEA:47724"/>
        <dbReference type="ChEBI" id="CHEBI:57925"/>
        <dbReference type="ChEBI" id="CHEBI:58402"/>
        <dbReference type="ChEBI" id="CHEBI:61694"/>
        <dbReference type="EC" id="4.3.2.7"/>
    </reaction>
</comment>
<dbReference type="InterPro" id="IPR006840">
    <property type="entry name" value="ChaC"/>
</dbReference>
<dbReference type="InterPro" id="IPR036568">
    <property type="entry name" value="GGCT-like_sf"/>
</dbReference>
<evidence type="ECO:0000313" key="9">
    <source>
        <dbReference type="Proteomes" id="UP000719412"/>
    </source>
</evidence>
<dbReference type="EMBL" id="JABDTM020015002">
    <property type="protein sequence ID" value="KAH0819272.1"/>
    <property type="molecule type" value="Genomic_DNA"/>
</dbReference>
<evidence type="ECO:0000256" key="7">
    <source>
        <dbReference type="SAM" id="MobiDB-lite"/>
    </source>
</evidence>
<proteinExistence type="inferred from homology"/>
<keyword evidence="9" id="KW-1185">Reference proteome</keyword>
<dbReference type="GO" id="GO:0005737">
    <property type="term" value="C:cytoplasm"/>
    <property type="evidence" value="ECO:0007669"/>
    <property type="project" value="TreeGrafter"/>
</dbReference>
<dbReference type="PANTHER" id="PTHR12192">
    <property type="entry name" value="CATION TRANSPORT PROTEIN CHAC-RELATED"/>
    <property type="match status" value="1"/>
</dbReference>
<evidence type="ECO:0000256" key="1">
    <source>
        <dbReference type="ARBA" id="ARBA00009662"/>
    </source>
</evidence>
<keyword evidence="3" id="KW-0456">Lyase</keyword>
<dbReference type="GO" id="GO:0006751">
    <property type="term" value="P:glutathione catabolic process"/>
    <property type="evidence" value="ECO:0007669"/>
    <property type="project" value="InterPro"/>
</dbReference>
<dbReference type="SUPFAM" id="SSF110857">
    <property type="entry name" value="Gamma-glutamyl cyclotransferase-like"/>
    <property type="match status" value="1"/>
</dbReference>
<dbReference type="PANTHER" id="PTHR12192:SF2">
    <property type="entry name" value="GLUTATHIONE-SPECIFIC GAMMA-GLUTAMYLCYCLOTRANSFERASE 2"/>
    <property type="match status" value="1"/>
</dbReference>
<gene>
    <name evidence="8" type="ORF">GEV33_003523</name>
</gene>
<evidence type="ECO:0000256" key="2">
    <source>
        <dbReference type="ARBA" id="ARBA00012344"/>
    </source>
</evidence>
<dbReference type="AlphaFoldDB" id="A0A8J6HRE1"/>
<comment type="function">
    <text evidence="5">Catalyzes the cleavage of glutathione into 5-oxo-L-proline and a Cys-Gly dipeptide. Acts specifically on glutathione, but not on other gamma-glutamyl peptides.</text>
</comment>
<evidence type="ECO:0000256" key="5">
    <source>
        <dbReference type="ARBA" id="ARBA00045227"/>
    </source>
</evidence>
<dbReference type="GO" id="GO:0061928">
    <property type="term" value="F:glutathione specific gamma-glutamylcyclotransferase activity"/>
    <property type="evidence" value="ECO:0007669"/>
    <property type="project" value="UniProtKB-EC"/>
</dbReference>
<dbReference type="Pfam" id="PF04752">
    <property type="entry name" value="ChaC"/>
    <property type="match status" value="1"/>
</dbReference>
<dbReference type="CDD" id="cd06661">
    <property type="entry name" value="GGCT_like"/>
    <property type="match status" value="1"/>
</dbReference>
<comment type="similarity">
    <text evidence="1">Belongs to the gamma-glutamylcyclotransferase family. ChaC subfamily.</text>
</comment>
<protein>
    <recommendedName>
        <fullName evidence="2">glutathione-specific gamma-glutamylcyclotransferase</fullName>
        <ecNumber evidence="2">4.3.2.7</ecNumber>
    </recommendedName>
    <alternativeName>
        <fullName evidence="4">Cation transport regulator-like protein 2</fullName>
    </alternativeName>
</protein>
<reference evidence="8" key="1">
    <citation type="journal article" date="2020" name="J Insects Food Feed">
        <title>The yellow mealworm (Tenebrio molitor) genome: a resource for the emerging insects as food and feed industry.</title>
        <authorList>
            <person name="Eriksson T."/>
            <person name="Andere A."/>
            <person name="Kelstrup H."/>
            <person name="Emery V."/>
            <person name="Picard C."/>
        </authorList>
    </citation>
    <scope>NUCLEOTIDE SEQUENCE</scope>
    <source>
        <strain evidence="8">Stoneville</strain>
        <tissue evidence="8">Whole head</tissue>
    </source>
</reference>
<evidence type="ECO:0000256" key="4">
    <source>
        <dbReference type="ARBA" id="ARBA00043195"/>
    </source>
</evidence>